<feature type="region of interest" description="Disordered" evidence="1">
    <location>
        <begin position="787"/>
        <end position="813"/>
    </location>
</feature>
<reference evidence="2" key="1">
    <citation type="submission" date="2024-07" db="EMBL/GenBank/DDBJ databases">
        <title>Complete genome sequences of cellulolytic bacteria, Kitasatospora sp. CMC57 and Streptomyces sp. CMC78, isolated from Japanese agricultural soil.</title>
        <authorList>
            <person name="Hashimoto T."/>
            <person name="Ito M."/>
            <person name="Iwamoto M."/>
            <person name="Fukahori D."/>
            <person name="Shoda T."/>
            <person name="Sakoda M."/>
            <person name="Morohoshi T."/>
            <person name="Mitsuboshi M."/>
            <person name="Nishizawa T."/>
        </authorList>
    </citation>
    <scope>NUCLEOTIDE SEQUENCE</scope>
    <source>
        <strain evidence="2">CMC57</strain>
    </source>
</reference>
<dbReference type="RefSeq" id="WP_407987638.1">
    <property type="nucleotide sequence ID" value="NZ_AP035881.2"/>
</dbReference>
<feature type="compositionally biased region" description="Polar residues" evidence="1">
    <location>
        <begin position="797"/>
        <end position="810"/>
    </location>
</feature>
<evidence type="ECO:0000313" key="2">
    <source>
        <dbReference type="EMBL" id="BFP45099.1"/>
    </source>
</evidence>
<organism evidence="2">
    <name type="scientific">Kitasatospora sp. CMC57</name>
    <dbReference type="NCBI Taxonomy" id="3231513"/>
    <lineage>
        <taxon>Bacteria</taxon>
        <taxon>Bacillati</taxon>
        <taxon>Actinomycetota</taxon>
        <taxon>Actinomycetes</taxon>
        <taxon>Kitasatosporales</taxon>
        <taxon>Streptomycetaceae</taxon>
        <taxon>Kitasatospora</taxon>
    </lineage>
</organism>
<evidence type="ECO:0000256" key="1">
    <source>
        <dbReference type="SAM" id="MobiDB-lite"/>
    </source>
</evidence>
<gene>
    <name evidence="2" type="ORF">KCMC57_14670</name>
</gene>
<dbReference type="AlphaFoldDB" id="A0AB33JUX3"/>
<sequence length="949" mass="103332">MCAAFDHRLVQTGVIGHASSEIPIILPMEAHELERWRKLHPSHTYWCGTKLGGCGRQLADRLYRDKVCHFAHHPNHDGSPFVCHRTANGEDSADHLFIKQGVERWLRTSRLSGSATLRNLGTGPGDAVDVHIPKTRQRFRFQLSGLDYRAWRRADMELADDSDGIDWIFNQDGPITREMLGRFGYTLRVRCETEGAVRRIYVGAERPHQAVIDWTPFEDCTLTLTGLITKTPEGPISVGTIGRPRPRPASFAMQPGAVFALDTTAAAPASSPLADVGRYVVAADVRPPDSRIIRALISIPDGVPHPSAEHVYRFTGTPRIALTEPDGTGDPQWLIQAGTFERLNAREAHRTGLWTPPPSPPPVSASPAPRPVAMPAKKVAPALPTQGAPREEPFKGSPPGESRTAHRQAVVSSAEKRRPVTPGRLPEHAKAAVSSLKLALERAAGRGMTVTWDELAEATDLVLSSLPISVRRDLLIEVDRRSGRLLSALVRTSTGTRLPYLADIASAVGMEVPPPTDGARPTVRLPESPTPPTSRARDGGASVEQVQRLVTAALGYRRTIPGKPGRHLAKVIGSAQRWLAGVQGQGGAAVRLRPLNNRGISQAQLHTTALTRAIAAAQERPAATRSGPHSDEPLLPAAPVETPAIVAPGFQQTPEEPADTGALLTQGHAGLSRQRQTDGVSDNRGEDQKRSSEAHNARLPPPPRLAGTLMSSAEAGQPGNSESLACLETVLDLLDGQDATPAFLDLYRALEEADRIAHRIGESSIPPLLWERLYDWRAVFRTAPSTDGSAAYRAPGTGQSPPDASASRCTTADAPGVHHSEARALLDDLAMQFRAARDAGDLGETKRIRKAMGPVYAQQLSSEDREAVTPMMREFKRWVIDQRPTDPGLQRIRALLQDLGQRKATVTVADIRSVLQEADRLRRRLAAPLPEPERRLMARWRTRMKHRRA</sequence>
<name>A0AB33JUX3_9ACTN</name>
<feature type="region of interest" description="Disordered" evidence="1">
    <location>
        <begin position="617"/>
        <end position="636"/>
    </location>
</feature>
<protein>
    <submittedName>
        <fullName evidence="2">Uncharacterized protein</fullName>
    </submittedName>
</protein>
<feature type="region of interest" description="Disordered" evidence="1">
    <location>
        <begin position="512"/>
        <end position="542"/>
    </location>
</feature>
<dbReference type="EMBL" id="AP035881">
    <property type="protein sequence ID" value="BFP45099.1"/>
    <property type="molecule type" value="Genomic_DNA"/>
</dbReference>
<feature type="compositionally biased region" description="Basic and acidic residues" evidence="1">
    <location>
        <begin position="681"/>
        <end position="696"/>
    </location>
</feature>
<feature type="compositionally biased region" description="Low complexity" evidence="1">
    <location>
        <begin position="373"/>
        <end position="382"/>
    </location>
</feature>
<feature type="region of interest" description="Disordered" evidence="1">
    <location>
        <begin position="669"/>
        <end position="720"/>
    </location>
</feature>
<feature type="compositionally biased region" description="Pro residues" evidence="1">
    <location>
        <begin position="355"/>
        <end position="372"/>
    </location>
</feature>
<feature type="region of interest" description="Disordered" evidence="1">
    <location>
        <begin position="350"/>
        <end position="428"/>
    </location>
</feature>
<proteinExistence type="predicted"/>
<accession>A0AB33JUX3</accession>